<keyword evidence="1 3" id="KW-0863">Zinc-finger</keyword>
<evidence type="ECO:0000256" key="1">
    <source>
        <dbReference type="ARBA" id="ARBA00022771"/>
    </source>
</evidence>
<evidence type="ECO:0000256" key="3">
    <source>
        <dbReference type="PROSITE-ProRule" id="PRU00024"/>
    </source>
</evidence>
<dbReference type="GeneID" id="105906730"/>
<evidence type="ECO:0000259" key="6">
    <source>
        <dbReference type="PROSITE" id="PS50119"/>
    </source>
</evidence>
<dbReference type="Gene3D" id="3.30.160.60">
    <property type="entry name" value="Classic Zinc Finger"/>
    <property type="match status" value="1"/>
</dbReference>
<dbReference type="AlphaFoldDB" id="A0A6P8G8C8"/>
<dbReference type="PROSITE" id="PS50119">
    <property type="entry name" value="ZF_BBOX"/>
    <property type="match status" value="1"/>
</dbReference>
<evidence type="ECO:0000256" key="4">
    <source>
        <dbReference type="SAM" id="Coils"/>
    </source>
</evidence>
<keyword evidence="7" id="KW-1185">Reference proteome</keyword>
<feature type="region of interest" description="Disordered" evidence="5">
    <location>
        <begin position="1"/>
        <end position="23"/>
    </location>
</feature>
<dbReference type="GO" id="GO:0008270">
    <property type="term" value="F:zinc ion binding"/>
    <property type="evidence" value="ECO:0007669"/>
    <property type="project" value="UniProtKB-KW"/>
</dbReference>
<feature type="compositionally biased region" description="Polar residues" evidence="5">
    <location>
        <begin position="7"/>
        <end position="20"/>
    </location>
</feature>
<keyword evidence="2" id="KW-0862">Zinc</keyword>
<evidence type="ECO:0000256" key="5">
    <source>
        <dbReference type="SAM" id="MobiDB-lite"/>
    </source>
</evidence>
<dbReference type="SUPFAM" id="SSF57845">
    <property type="entry name" value="B-box zinc-binding domain"/>
    <property type="match status" value="1"/>
</dbReference>
<name>A0A6P8G8C8_CLUHA</name>
<dbReference type="SMART" id="SM00336">
    <property type="entry name" value="BBOX"/>
    <property type="match status" value="1"/>
</dbReference>
<keyword evidence="4" id="KW-0175">Coiled coil</keyword>
<organism evidence="7 8">
    <name type="scientific">Clupea harengus</name>
    <name type="common">Atlantic herring</name>
    <dbReference type="NCBI Taxonomy" id="7950"/>
    <lineage>
        <taxon>Eukaryota</taxon>
        <taxon>Metazoa</taxon>
        <taxon>Chordata</taxon>
        <taxon>Craniata</taxon>
        <taxon>Vertebrata</taxon>
        <taxon>Euteleostomi</taxon>
        <taxon>Actinopterygii</taxon>
        <taxon>Neopterygii</taxon>
        <taxon>Teleostei</taxon>
        <taxon>Clupei</taxon>
        <taxon>Clupeiformes</taxon>
        <taxon>Clupeoidei</taxon>
        <taxon>Clupeidae</taxon>
        <taxon>Clupea</taxon>
    </lineage>
</organism>
<proteinExistence type="predicted"/>
<protein>
    <submittedName>
        <fullName evidence="8">Zinc-binding protein A33-like isoform X3</fullName>
    </submittedName>
</protein>
<dbReference type="InterPro" id="IPR000315">
    <property type="entry name" value="Znf_B-box"/>
</dbReference>
<evidence type="ECO:0000313" key="8">
    <source>
        <dbReference type="RefSeq" id="XP_031431465.1"/>
    </source>
</evidence>
<accession>A0A6P8G8C8</accession>
<dbReference type="Pfam" id="PF00643">
    <property type="entry name" value="zf-B_box"/>
    <property type="match status" value="1"/>
</dbReference>
<dbReference type="CDD" id="cd19800">
    <property type="entry name" value="Bbox2_xNF7-like"/>
    <property type="match status" value="1"/>
</dbReference>
<reference evidence="8" key="1">
    <citation type="submission" date="2025-08" db="UniProtKB">
        <authorList>
            <consortium name="RefSeq"/>
        </authorList>
    </citation>
    <scope>IDENTIFICATION</scope>
</reference>
<evidence type="ECO:0000313" key="7">
    <source>
        <dbReference type="Proteomes" id="UP000515152"/>
    </source>
</evidence>
<dbReference type="RefSeq" id="XP_031431465.1">
    <property type="nucleotide sequence ID" value="XM_031575605.2"/>
</dbReference>
<dbReference type="InterPro" id="IPR050143">
    <property type="entry name" value="TRIM/RBCC"/>
</dbReference>
<gene>
    <name evidence="8" type="primary">LOC105906730</name>
</gene>
<feature type="domain" description="B box-type" evidence="6">
    <location>
        <begin position="22"/>
        <end position="63"/>
    </location>
</feature>
<sequence length="180" mass="20731">MMMLEKSLTSMMTETGTQRQEAPELMCPQHEEKLKLFCETDQQLVCLVCRDGISHEGHKFRPVEEMAQSCKGVLRGAVAFLSKENNSLDFKIIMQDCEIGKTKTESRKLSVQISAQFEQLHQLLRQKEQEVKTCLQQEEKRVLESMQKNLSKIKEIYTKERNKGGMLKSSLNSSQPITFL</sequence>
<dbReference type="Proteomes" id="UP000515152">
    <property type="component" value="Chromosome 11"/>
</dbReference>
<keyword evidence="1 3" id="KW-0479">Metal-binding</keyword>
<feature type="coiled-coil region" evidence="4">
    <location>
        <begin position="117"/>
        <end position="163"/>
    </location>
</feature>
<evidence type="ECO:0000256" key="2">
    <source>
        <dbReference type="ARBA" id="ARBA00022833"/>
    </source>
</evidence>
<dbReference type="PANTHER" id="PTHR24103">
    <property type="entry name" value="E3 UBIQUITIN-PROTEIN LIGASE TRIM"/>
    <property type="match status" value="1"/>
</dbReference>